<evidence type="ECO:0000313" key="2">
    <source>
        <dbReference type="Proteomes" id="UP000465301"/>
    </source>
</evidence>
<protein>
    <submittedName>
        <fullName evidence="1">Uncharacterized protein</fullName>
    </submittedName>
</protein>
<gene>
    <name evidence="1" type="ORF">MTIM_20570</name>
</gene>
<organism evidence="1 2">
    <name type="scientific">Mycobacterium timonense</name>
    <dbReference type="NCBI Taxonomy" id="701043"/>
    <lineage>
        <taxon>Bacteria</taxon>
        <taxon>Bacillati</taxon>
        <taxon>Actinomycetota</taxon>
        <taxon>Actinomycetes</taxon>
        <taxon>Mycobacteriales</taxon>
        <taxon>Mycobacteriaceae</taxon>
        <taxon>Mycobacterium</taxon>
        <taxon>Mycobacterium avium complex (MAC)</taxon>
    </lineage>
</organism>
<proteinExistence type="predicted"/>
<comment type="caution">
    <text evidence="1">The sequence shown here is derived from an EMBL/GenBank/DDBJ whole genome shotgun (WGS) entry which is preliminary data.</text>
</comment>
<dbReference type="AntiFam" id="ANF00178">
    <property type="entry name" value="Shadow ORF (opposite dhbF)"/>
</dbReference>
<accession>A0A7I9Z5N2</accession>
<name>A0A7I9Z5N2_9MYCO</name>
<reference evidence="1 2" key="1">
    <citation type="journal article" date="2019" name="Emerg. Microbes Infect.">
        <title>Comprehensive subspecies identification of 175 nontuberculous mycobacteria species based on 7547 genomic profiles.</title>
        <authorList>
            <person name="Matsumoto Y."/>
            <person name="Kinjo T."/>
            <person name="Motooka D."/>
            <person name="Nabeya D."/>
            <person name="Jung N."/>
            <person name="Uechi K."/>
            <person name="Horii T."/>
            <person name="Iida T."/>
            <person name="Fujita J."/>
            <person name="Nakamura S."/>
        </authorList>
    </citation>
    <scope>NUCLEOTIDE SEQUENCE [LARGE SCALE GENOMIC DNA]</scope>
    <source>
        <strain evidence="1 2">JCM 30726</strain>
    </source>
</reference>
<keyword evidence="2" id="KW-1185">Reference proteome</keyword>
<dbReference type="AlphaFoldDB" id="A0A7I9Z5N2"/>
<sequence length="437" mass="46306">MIALGIVEQVDRRQRVGGVGGHRGQDPPQAVDQRLNSRGVEHVGAEFHPPADAGGFPVPGPAFGEREHQVHTGRLVLDGDGRHVEVAQRQAGGGVVVPGEVLPGQHHLNQRVVRQAPGRVDPLDQHLERHVLVFEGGQALRLDPFQQFDEAGVAGQVDAQHQGVDEEAHQLIEGGVAPPGDREAHGHIGTRADLRQQHRQRGLHHHEAGGVVLAGHPAHLLLQLGRPVHHHAVAALVGHRRVGAVGGQLEAFGHAGQGVLPVRQLGADAAVAVVEVAELGALPERVIDVLHRQVGPAGGPPGGPVGVGQAQIGAQRRQRHAVRGDVVHDDHQQVLVVGDREKPCPDGDLGRQVKALACRLLDGVVQPARRPCGGIDDVPAEFGALDGHDLLSGRAFVRREQGPQALVAAHDVDQRRPECLGVERPAQPQGCGHVVQR</sequence>
<dbReference type="EMBL" id="BLLA01000001">
    <property type="protein sequence ID" value="GFG96178.1"/>
    <property type="molecule type" value="Genomic_DNA"/>
</dbReference>
<dbReference type="Proteomes" id="UP000465301">
    <property type="component" value="Unassembled WGS sequence"/>
</dbReference>
<evidence type="ECO:0000313" key="1">
    <source>
        <dbReference type="EMBL" id="GFG96178.1"/>
    </source>
</evidence>